<comment type="caution">
    <text evidence="1">The sequence shown here is derived from an EMBL/GenBank/DDBJ whole genome shotgun (WGS) entry which is preliminary data.</text>
</comment>
<gene>
    <name evidence="1" type="ORF">AFUS01_LOCUS10603</name>
</gene>
<accession>A0A8J2NWQ4</accession>
<protein>
    <submittedName>
        <fullName evidence="1">Uncharacterized protein</fullName>
    </submittedName>
</protein>
<dbReference type="EMBL" id="CAJVCH010079048">
    <property type="protein sequence ID" value="CAG7721382.1"/>
    <property type="molecule type" value="Genomic_DNA"/>
</dbReference>
<dbReference type="Proteomes" id="UP000708208">
    <property type="component" value="Unassembled WGS sequence"/>
</dbReference>
<proteinExistence type="predicted"/>
<sequence length="79" mass="9171">MTSRILTKPLKMFSFAIGITWKTLGSLFHIYSPRGGRPIQNWKLGYNLTAAKDLWSAANLKILWNFWNIFGAHFQENLQ</sequence>
<reference evidence="1" key="1">
    <citation type="submission" date="2021-06" db="EMBL/GenBank/DDBJ databases">
        <authorList>
            <person name="Hodson N. C."/>
            <person name="Mongue J. A."/>
            <person name="Jaron S. K."/>
        </authorList>
    </citation>
    <scope>NUCLEOTIDE SEQUENCE</scope>
</reference>
<evidence type="ECO:0000313" key="1">
    <source>
        <dbReference type="EMBL" id="CAG7721382.1"/>
    </source>
</evidence>
<dbReference type="AlphaFoldDB" id="A0A8J2NWQ4"/>
<name>A0A8J2NWQ4_9HEXA</name>
<evidence type="ECO:0000313" key="2">
    <source>
        <dbReference type="Proteomes" id="UP000708208"/>
    </source>
</evidence>
<organism evidence="1 2">
    <name type="scientific">Allacma fusca</name>
    <dbReference type="NCBI Taxonomy" id="39272"/>
    <lineage>
        <taxon>Eukaryota</taxon>
        <taxon>Metazoa</taxon>
        <taxon>Ecdysozoa</taxon>
        <taxon>Arthropoda</taxon>
        <taxon>Hexapoda</taxon>
        <taxon>Collembola</taxon>
        <taxon>Symphypleona</taxon>
        <taxon>Sminthuridae</taxon>
        <taxon>Allacma</taxon>
    </lineage>
</organism>
<keyword evidence="2" id="KW-1185">Reference proteome</keyword>